<evidence type="ECO:0000313" key="1">
    <source>
        <dbReference type="EMBL" id="BBF63919.1"/>
    </source>
</evidence>
<organism evidence="1 2">
    <name type="scientific">Acidithiobacillus ferridurans</name>
    <dbReference type="NCBI Taxonomy" id="1232575"/>
    <lineage>
        <taxon>Bacteria</taxon>
        <taxon>Pseudomonadati</taxon>
        <taxon>Pseudomonadota</taxon>
        <taxon>Acidithiobacillia</taxon>
        <taxon>Acidithiobacillales</taxon>
        <taxon>Acidithiobacillaceae</taxon>
        <taxon>Acidithiobacillus</taxon>
    </lineage>
</organism>
<name>A0A2Z6IF39_ACIFI</name>
<protein>
    <submittedName>
        <fullName evidence="1">Uncharacterized protein</fullName>
    </submittedName>
</protein>
<dbReference type="AlphaFoldDB" id="A0A2Z6IF39"/>
<dbReference type="EMBL" id="AP018795">
    <property type="protein sequence ID" value="BBF63919.1"/>
    <property type="molecule type" value="Genomic_DNA"/>
</dbReference>
<dbReference type="Proteomes" id="UP000280188">
    <property type="component" value="Chromosome"/>
</dbReference>
<accession>A0A2Z6IF39</accession>
<reference evidence="1 2" key="1">
    <citation type="journal article" date="2018" name="Microbiol. Resour. Announc.">
        <title>Complete Genome Sequence of Acidithiobacillus ferridurans JCM 18981.</title>
        <authorList>
            <person name="Miyauchi T."/>
            <person name="Kouzuma A."/>
            <person name="Abe T."/>
            <person name="Watanabe K."/>
        </authorList>
    </citation>
    <scope>NUCLEOTIDE SEQUENCE [LARGE SCALE GENOMIC DNA]</scope>
    <source>
        <strain evidence="2">ATCC 33020 / DSM 29468 / JCM 18981 / 11Fe</strain>
    </source>
</reference>
<keyword evidence="2" id="KW-1185">Reference proteome</keyword>
<gene>
    <name evidence="1" type="ORF">AFERRID_01370</name>
</gene>
<evidence type="ECO:0000313" key="2">
    <source>
        <dbReference type="Proteomes" id="UP000280188"/>
    </source>
</evidence>
<sequence length="165" mass="18310">MKKKPRLADVVVSFDWVVPNPRLKGYLYSMDGPGVGTLTACVDVVTCTNIPLGDREVFVMGIRHGGEARLFRNMAWHNEDMCGFCRWAGQVLTTFTRISETLLDSHPCDSSEEGIVCFLASDKARHTACESTEWEGPCAAFSIGSATHAEFRNRLLHELTSIGRK</sequence>
<dbReference type="RefSeq" id="WP_126604160.1">
    <property type="nucleotide sequence ID" value="NZ_AP018795.1"/>
</dbReference>
<proteinExistence type="predicted"/>
<dbReference type="KEGG" id="afj:AFERRID_01370"/>